<proteinExistence type="predicted"/>
<reference evidence="2 3" key="1">
    <citation type="journal article" date="2019" name="Syst. Appl. Microbiol.">
        <title>Microvirga tunisiensis sp. nov., a root nodule symbiotic bacterium isolated from Lupinus micranthus and L. luteus grown in Northern Tunisia.</title>
        <authorList>
            <person name="Msaddak A."/>
            <person name="Rejili M."/>
            <person name="Duran D."/>
            <person name="Mars M."/>
            <person name="Palacios J.M."/>
            <person name="Ruiz-Argueso T."/>
            <person name="Rey L."/>
            <person name="Imperial J."/>
        </authorList>
    </citation>
    <scope>NUCLEOTIDE SEQUENCE [LARGE SCALE GENOMIC DNA]</scope>
    <source>
        <strain evidence="2 3">Lmie10</strain>
    </source>
</reference>
<evidence type="ECO:0000313" key="2">
    <source>
        <dbReference type="EMBL" id="MPR24088.1"/>
    </source>
</evidence>
<dbReference type="RefSeq" id="WP_152708998.1">
    <property type="nucleotide sequence ID" value="NZ_VOSJ01000007.1"/>
</dbReference>
<dbReference type="OrthoDB" id="8481948at2"/>
<organism evidence="2 3">
    <name type="scientific">Microvirga tunisiensis</name>
    <dbReference type="NCBI Taxonomy" id="2108360"/>
    <lineage>
        <taxon>Bacteria</taxon>
        <taxon>Pseudomonadati</taxon>
        <taxon>Pseudomonadota</taxon>
        <taxon>Alphaproteobacteria</taxon>
        <taxon>Hyphomicrobiales</taxon>
        <taxon>Methylobacteriaceae</taxon>
        <taxon>Microvirga</taxon>
    </lineage>
</organism>
<evidence type="ECO:0000313" key="3">
    <source>
        <dbReference type="Proteomes" id="UP000403266"/>
    </source>
</evidence>
<evidence type="ECO:0000256" key="1">
    <source>
        <dbReference type="SAM" id="MobiDB-lite"/>
    </source>
</evidence>
<dbReference type="AlphaFoldDB" id="A0A5N7MBK9"/>
<feature type="region of interest" description="Disordered" evidence="1">
    <location>
        <begin position="1"/>
        <end position="36"/>
    </location>
</feature>
<protein>
    <recommendedName>
        <fullName evidence="4">WYL domain-containing protein</fullName>
    </recommendedName>
</protein>
<keyword evidence="3" id="KW-1185">Reference proteome</keyword>
<evidence type="ECO:0008006" key="4">
    <source>
        <dbReference type="Google" id="ProtNLM"/>
    </source>
</evidence>
<comment type="caution">
    <text evidence="2">The sequence shown here is derived from an EMBL/GenBank/DDBJ whole genome shotgun (WGS) entry which is preliminary data.</text>
</comment>
<sequence>MAKRTSGFGGWGTPPKRPTSPFASSKQADQPYPRKPHLERQLCEAIQVRKLVEIRYEDDLSYRLIAPHAVYKSTKDKVNVVGTQISNPGQPMDRYEPRIFEIGKIADVRITGTDFTPDARFDRFDPRYKGGIICSV</sequence>
<gene>
    <name evidence="2" type="ORF">FS320_02325</name>
</gene>
<accession>A0A5N7MBK9</accession>
<name>A0A5N7MBK9_9HYPH</name>
<dbReference type="EMBL" id="VOSK01000003">
    <property type="protein sequence ID" value="MPR24088.1"/>
    <property type="molecule type" value="Genomic_DNA"/>
</dbReference>
<dbReference type="Proteomes" id="UP000403266">
    <property type="component" value="Unassembled WGS sequence"/>
</dbReference>
<dbReference type="PROSITE" id="PS52050">
    <property type="entry name" value="WYL"/>
    <property type="match status" value="1"/>
</dbReference>